<keyword evidence="1" id="KW-0812">Transmembrane</keyword>
<reference evidence="2" key="1">
    <citation type="submission" date="2020-05" db="EMBL/GenBank/DDBJ databases">
        <authorList>
            <person name="Chiriac C."/>
            <person name="Salcher M."/>
            <person name="Ghai R."/>
            <person name="Kavagutti S V."/>
        </authorList>
    </citation>
    <scope>NUCLEOTIDE SEQUENCE</scope>
</reference>
<feature type="transmembrane region" description="Helical" evidence="1">
    <location>
        <begin position="248"/>
        <end position="266"/>
    </location>
</feature>
<evidence type="ECO:0000256" key="1">
    <source>
        <dbReference type="SAM" id="Phobius"/>
    </source>
</evidence>
<keyword evidence="1" id="KW-0472">Membrane</keyword>
<gene>
    <name evidence="2" type="ORF">UFOPK3376_01461</name>
</gene>
<proteinExistence type="predicted"/>
<dbReference type="EMBL" id="CAFBLP010000033">
    <property type="protein sequence ID" value="CAB4880348.1"/>
    <property type="molecule type" value="Genomic_DNA"/>
</dbReference>
<accession>A0A6J7EF54</accession>
<feature type="transmembrane region" description="Helical" evidence="1">
    <location>
        <begin position="338"/>
        <end position="359"/>
    </location>
</feature>
<dbReference type="AlphaFoldDB" id="A0A6J7EF54"/>
<name>A0A6J7EF54_9ZZZZ</name>
<feature type="transmembrane region" description="Helical" evidence="1">
    <location>
        <begin position="286"/>
        <end position="306"/>
    </location>
</feature>
<keyword evidence="1" id="KW-1133">Transmembrane helix</keyword>
<organism evidence="2">
    <name type="scientific">freshwater metagenome</name>
    <dbReference type="NCBI Taxonomy" id="449393"/>
    <lineage>
        <taxon>unclassified sequences</taxon>
        <taxon>metagenomes</taxon>
        <taxon>ecological metagenomes</taxon>
    </lineage>
</organism>
<feature type="transmembrane region" description="Helical" evidence="1">
    <location>
        <begin position="39"/>
        <end position="57"/>
    </location>
</feature>
<feature type="transmembrane region" description="Helical" evidence="1">
    <location>
        <begin position="365"/>
        <end position="385"/>
    </location>
</feature>
<protein>
    <submittedName>
        <fullName evidence="2">Unannotated protein</fullName>
    </submittedName>
</protein>
<sequence length="434" mass="46763">MNSDNLADDELIVSDEESRGAMRSFLQRAEVRLSTIHRVAQALLGGSALILLLPLFLRDAFPKMMTVIIASYDAHQNWVPTVAVGIAAALVILLPVPAVYLLVGDLLAFYFTSNTFGAHPAGTNSPKQTVFNPRFIIPGLGFNTDELSPATKQLLAEGRNDEWTRGLLVPHSTDDDGWRDRFDTRTYEVWGVVADEGAAGDTERVRQAFRLAGLNRDRTLAKDVARTEALVARHVLAIRTIVLRYSKALLLLIATTVVTLAASGLVDQAIREDPTGGKFSGGFPYRYIFLVALVYAFWAPLAARSVTAPLRMIQRHTPGVGELRDAYLDRHTTQFESATILVTLVVLVAADTAMIFAGARSNGGVGLALGIVVACLSAAAWIAALNDFGANPRDAFHATMLLIRGYDAPDRAAAIRAAQAVRPVESASAAAANE</sequence>
<feature type="transmembrane region" description="Helical" evidence="1">
    <location>
        <begin position="77"/>
        <end position="103"/>
    </location>
</feature>
<evidence type="ECO:0000313" key="2">
    <source>
        <dbReference type="EMBL" id="CAB4880348.1"/>
    </source>
</evidence>